<feature type="domain" description="Low-salt glycan biosynthesis hexosyltransferase Agl6 C-terminal transmembrane region" evidence="3">
    <location>
        <begin position="310"/>
        <end position="403"/>
    </location>
</feature>
<protein>
    <submittedName>
        <fullName evidence="4">Glycosyltransferase family 2 protein</fullName>
    </submittedName>
</protein>
<name>A0AAF0CSU7_9BACT</name>
<reference evidence="4" key="1">
    <citation type="submission" date="2023-03" db="EMBL/GenBank/DDBJ databases">
        <title>Lomoglobus Profundus gen. nov., sp. nov., a novel member of the phylum Verrucomicrobia, isolated from deep-marine sediment of South China Sea.</title>
        <authorList>
            <person name="Ahmad T."/>
            <person name="Ishaq S.E."/>
            <person name="Wang F."/>
        </authorList>
    </citation>
    <scope>NUCLEOTIDE SEQUENCE</scope>
    <source>
        <strain evidence="4">LMO-M01</strain>
    </source>
</reference>
<feature type="transmembrane region" description="Helical" evidence="1">
    <location>
        <begin position="378"/>
        <end position="402"/>
    </location>
</feature>
<dbReference type="SUPFAM" id="SSF53448">
    <property type="entry name" value="Nucleotide-diphospho-sugar transferases"/>
    <property type="match status" value="1"/>
</dbReference>
<dbReference type="AlphaFoldDB" id="A0AAF0CSU7"/>
<dbReference type="InterPro" id="IPR001173">
    <property type="entry name" value="Glyco_trans_2-like"/>
</dbReference>
<sequence length="408" mass="44402">MTVMEPDAHVASPDRDPSETDTAAIELTVVMPCLNEADTLAICIDKAHRAMKAHGLVGEVLVADNGSTDGSIEIAEARGARVVAVAAKGYGNALMGGIEAARGRFIIMGDADDSYDFLELPKFVDKLREGFDLVQGCRLPSGGGVVLPGAMPRLHRWWGNPMFSAMVRLMFQAPIHDVYCGLRGFTRELYDRLHLRSTGMEFATEMIIKSSLFGVKIAEVPTTLHPDGRKAHAPHLRTFRDGWRTLRFFLMCSPRWLFFIPGVGLCAFGALGYALGMPGVKLWGATLDAHTLLASSLSILLGFQLLQFGVFAKTFATTEGLIPEDPRFSRWLNTMHLERGIVVGAVAFLAGTGLLLAAVGQWYAAGFGNLEYAITMRWVIPGVTLAALGFQTVFSSFFVGILRMGRKT</sequence>
<dbReference type="PANTHER" id="PTHR48090:SF6">
    <property type="entry name" value="SLR5056 PROTEIN"/>
    <property type="match status" value="1"/>
</dbReference>
<dbReference type="InterPro" id="IPR050256">
    <property type="entry name" value="Glycosyltransferase_2"/>
</dbReference>
<feature type="transmembrane region" description="Helical" evidence="1">
    <location>
        <begin position="256"/>
        <end position="276"/>
    </location>
</feature>
<keyword evidence="5" id="KW-1185">Reference proteome</keyword>
<keyword evidence="1" id="KW-0472">Membrane</keyword>
<dbReference type="PANTHER" id="PTHR48090">
    <property type="entry name" value="UNDECAPRENYL-PHOSPHATE 4-DEOXY-4-FORMAMIDO-L-ARABINOSE TRANSFERASE-RELATED"/>
    <property type="match status" value="1"/>
</dbReference>
<evidence type="ECO:0000259" key="3">
    <source>
        <dbReference type="Pfam" id="PF26629"/>
    </source>
</evidence>
<gene>
    <name evidence="4" type="ORF">PXH66_11195</name>
</gene>
<keyword evidence="1" id="KW-0812">Transmembrane</keyword>
<dbReference type="InterPro" id="IPR029044">
    <property type="entry name" value="Nucleotide-diphossugar_trans"/>
</dbReference>
<feature type="transmembrane region" description="Helical" evidence="1">
    <location>
        <begin position="337"/>
        <end position="358"/>
    </location>
</feature>
<dbReference type="Pfam" id="PF00535">
    <property type="entry name" value="Glycos_transf_2"/>
    <property type="match status" value="1"/>
</dbReference>
<dbReference type="EMBL" id="CP119075">
    <property type="protein sequence ID" value="WED67414.1"/>
    <property type="molecule type" value="Genomic_DNA"/>
</dbReference>
<dbReference type="Gene3D" id="3.90.550.10">
    <property type="entry name" value="Spore Coat Polysaccharide Biosynthesis Protein SpsA, Chain A"/>
    <property type="match status" value="1"/>
</dbReference>
<dbReference type="CDD" id="cd04179">
    <property type="entry name" value="DPM_DPG-synthase_like"/>
    <property type="match status" value="1"/>
</dbReference>
<evidence type="ECO:0000259" key="2">
    <source>
        <dbReference type="Pfam" id="PF00535"/>
    </source>
</evidence>
<dbReference type="Pfam" id="PF26629">
    <property type="entry name" value="GT2_TM_C"/>
    <property type="match status" value="1"/>
</dbReference>
<dbReference type="InterPro" id="IPR058718">
    <property type="entry name" value="Agl6_TM_C"/>
</dbReference>
<evidence type="ECO:0000313" key="5">
    <source>
        <dbReference type="Proteomes" id="UP001218638"/>
    </source>
</evidence>
<keyword evidence="1" id="KW-1133">Transmembrane helix</keyword>
<proteinExistence type="predicted"/>
<evidence type="ECO:0000256" key="1">
    <source>
        <dbReference type="SAM" id="Phobius"/>
    </source>
</evidence>
<feature type="domain" description="Glycosyltransferase 2-like" evidence="2">
    <location>
        <begin position="28"/>
        <end position="192"/>
    </location>
</feature>
<dbReference type="Proteomes" id="UP001218638">
    <property type="component" value="Chromosome"/>
</dbReference>
<dbReference type="KEGG" id="slom:PXH66_11195"/>
<feature type="transmembrane region" description="Helical" evidence="1">
    <location>
        <begin position="296"/>
        <end position="316"/>
    </location>
</feature>
<evidence type="ECO:0000313" key="4">
    <source>
        <dbReference type="EMBL" id="WED67414.1"/>
    </source>
</evidence>
<organism evidence="4 5">
    <name type="scientific">Synoicihabitans lomoniglobus</name>
    <dbReference type="NCBI Taxonomy" id="2909285"/>
    <lineage>
        <taxon>Bacteria</taxon>
        <taxon>Pseudomonadati</taxon>
        <taxon>Verrucomicrobiota</taxon>
        <taxon>Opitutia</taxon>
        <taxon>Opitutales</taxon>
        <taxon>Opitutaceae</taxon>
        <taxon>Synoicihabitans</taxon>
    </lineage>
</organism>
<accession>A0AAF0CSU7</accession>